<name>A0A2K4XFG8_PSEVC</name>
<evidence type="ECO:0000313" key="6">
    <source>
        <dbReference type="Proteomes" id="UP000615003"/>
    </source>
</evidence>
<evidence type="ECO:0000313" key="3">
    <source>
        <dbReference type="EMBL" id="MBE0384654.1"/>
    </source>
</evidence>
<dbReference type="OrthoDB" id="9811471at2"/>
<evidence type="ECO:0000313" key="4">
    <source>
        <dbReference type="EMBL" id="SOU43034.1"/>
    </source>
</evidence>
<dbReference type="InterPro" id="IPR023631">
    <property type="entry name" value="Amidase_dom"/>
</dbReference>
<dbReference type="AlphaFoldDB" id="A0A2K4XFG8"/>
<feature type="domain" description="Amidase" evidence="2">
    <location>
        <begin position="43"/>
        <end position="478"/>
    </location>
</feature>
<sequence length="499" mass="54151">MTKTTIISLICVLCVFSAKANNLKTIEQIHIAYKNKTTNAQHVTQAYINRIEKLNPQYNAVINIDPSAIEQAKALDLLYANSKWAGPLHGIPVLLKDNIETKGVLPTTAGSLALKNNITNKDAFVVKKLREAGAIILGKANLSEWANFRSSYSSSGWSAVGGQTHNAHDITRNPCGSSAGSAVAVALNFAPIALGTETDGSITCPASVNGVYAIKPSMGQVSRNGVIPLSSSQDTVGPMAHTLKDTLLVLAVLQGENKKDVSTHEFVLNSKELTAKSTLKIGALPSDKFTIQTQQLYKKQLNALKQAGHTVTEIEVTDNLDSLFADEYYILLYDFKAEINHYLSNTPKEVKTKSLEALINFNSQNKETEMPYFGQDILTKSQAIDLTNKDKYQRVKTRYRALAKSAITNLYKNNDIDIVIAPTVSPAWKTDLINGDNFKGSSSSLPAIAGSTHITLPVGKVSNLPVGLSIIANINQEQAAYTYADIIDKTLSLNTKKPE</sequence>
<reference evidence="3 6" key="1">
    <citation type="submission" date="2015-06" db="EMBL/GenBank/DDBJ databases">
        <title>Genome sequence of Pseudoalteromonas carrageenovora.</title>
        <authorList>
            <person name="Xie B.-B."/>
            <person name="Rong J.-C."/>
            <person name="Qin Q.-L."/>
            <person name="Zhang Y.-Z."/>
        </authorList>
    </citation>
    <scope>NUCLEOTIDE SEQUENCE [LARGE SCALE GENOMIC DNA]</scope>
    <source>
        <strain evidence="3 6">IAM 12662</strain>
    </source>
</reference>
<evidence type="ECO:0000259" key="2">
    <source>
        <dbReference type="Pfam" id="PF01425"/>
    </source>
</evidence>
<protein>
    <submittedName>
        <fullName evidence="4">Amidase</fullName>
    </submittedName>
    <submittedName>
        <fullName evidence="3">Aspartyl-tRNA(Asn)/glutamyl-tRNA(Gln) amidotransferase subunit A</fullName>
    </submittedName>
</protein>
<dbReference type="Proteomes" id="UP000615003">
    <property type="component" value="Unassembled WGS sequence"/>
</dbReference>
<dbReference type="Gene3D" id="3.90.1300.10">
    <property type="entry name" value="Amidase signature (AS) domain"/>
    <property type="match status" value="1"/>
</dbReference>
<dbReference type="EMBL" id="AQGW01000025">
    <property type="protein sequence ID" value="MBE0384654.1"/>
    <property type="molecule type" value="Genomic_DNA"/>
</dbReference>
<dbReference type="PANTHER" id="PTHR42678">
    <property type="entry name" value="AMIDASE"/>
    <property type="match status" value="1"/>
</dbReference>
<reference evidence="4 5" key="2">
    <citation type="submission" date="2017-11" db="EMBL/GenBank/DDBJ databases">
        <authorList>
            <person name="Han C.G."/>
        </authorList>
    </citation>
    <scope>NUCLEOTIDE SEQUENCE [LARGE SCALE GENOMIC DNA]</scope>
    <source>
        <strain evidence="5">ATCC 43555</strain>
        <strain evidence="4">ATCC43555</strain>
    </source>
</reference>
<feature type="chain" id="PRO_5014472268" evidence="1">
    <location>
        <begin position="21"/>
        <end position="499"/>
    </location>
</feature>
<dbReference type="Pfam" id="PF01425">
    <property type="entry name" value="Amidase"/>
    <property type="match status" value="1"/>
</dbReference>
<feature type="signal peptide" evidence="1">
    <location>
        <begin position="1"/>
        <end position="20"/>
    </location>
</feature>
<dbReference type="SUPFAM" id="SSF75304">
    <property type="entry name" value="Amidase signature (AS) enzymes"/>
    <property type="match status" value="1"/>
</dbReference>
<proteinExistence type="predicted"/>
<dbReference type="EMBL" id="LT965929">
    <property type="protein sequence ID" value="SOU43034.1"/>
    <property type="molecule type" value="Genomic_DNA"/>
</dbReference>
<accession>A0A2K4XFG8</accession>
<gene>
    <name evidence="3" type="primary">gatA</name>
    <name evidence="4" type="ORF">PCAR9_B0567</name>
    <name evidence="3" type="ORF">PCARR_b0669</name>
</gene>
<keyword evidence="1" id="KW-0732">Signal</keyword>
<dbReference type="GeneID" id="93665738"/>
<evidence type="ECO:0000256" key="1">
    <source>
        <dbReference type="SAM" id="SignalP"/>
    </source>
</evidence>
<dbReference type="PANTHER" id="PTHR42678:SF34">
    <property type="entry name" value="OS04G0183300 PROTEIN"/>
    <property type="match status" value="1"/>
</dbReference>
<dbReference type="RefSeq" id="WP_104644064.1">
    <property type="nucleotide sequence ID" value="NZ_AQGW01000025.1"/>
</dbReference>
<evidence type="ECO:0000313" key="5">
    <source>
        <dbReference type="Proteomes" id="UP000238288"/>
    </source>
</evidence>
<keyword evidence="6" id="KW-1185">Reference proteome</keyword>
<dbReference type="Proteomes" id="UP000238288">
    <property type="component" value="Chromosome PCAR9b"/>
</dbReference>
<organism evidence="4 5">
    <name type="scientific">Pseudoalteromonas carrageenovora IAM 12662</name>
    <dbReference type="NCBI Taxonomy" id="1314868"/>
    <lineage>
        <taxon>Bacteria</taxon>
        <taxon>Pseudomonadati</taxon>
        <taxon>Pseudomonadota</taxon>
        <taxon>Gammaproteobacteria</taxon>
        <taxon>Alteromonadales</taxon>
        <taxon>Pseudoalteromonadaceae</taxon>
        <taxon>Pseudoalteromonas</taxon>
    </lineage>
</organism>
<dbReference type="InterPro" id="IPR036928">
    <property type="entry name" value="AS_sf"/>
</dbReference>